<organism evidence="1 2">
    <name type="scientific">Sphagnum troendelagicum</name>
    <dbReference type="NCBI Taxonomy" id="128251"/>
    <lineage>
        <taxon>Eukaryota</taxon>
        <taxon>Viridiplantae</taxon>
        <taxon>Streptophyta</taxon>
        <taxon>Embryophyta</taxon>
        <taxon>Bryophyta</taxon>
        <taxon>Sphagnophytina</taxon>
        <taxon>Sphagnopsida</taxon>
        <taxon>Sphagnales</taxon>
        <taxon>Sphagnaceae</taxon>
        <taxon>Sphagnum</taxon>
    </lineage>
</organism>
<gene>
    <name evidence="1" type="ORF">CSSPTR1EN2_LOCUS8026</name>
</gene>
<evidence type="ECO:0000313" key="2">
    <source>
        <dbReference type="Proteomes" id="UP001497512"/>
    </source>
</evidence>
<accession>A0ABP0TV16</accession>
<sequence length="96" mass="11066">MIRMVQDSGIVGLAGMVFNCSMFSQNPGQPPPLENQVTFELFTVNVQHCNFISILPMLDLSDSKIKHSLEGKRCSPRVLEITRFQYFRNSVLQFWR</sequence>
<protein>
    <submittedName>
        <fullName evidence="1">Uncharacterized protein</fullName>
    </submittedName>
</protein>
<dbReference type="Proteomes" id="UP001497512">
    <property type="component" value="Chromosome 15"/>
</dbReference>
<name>A0ABP0TV16_9BRYO</name>
<reference evidence="1" key="1">
    <citation type="submission" date="2024-02" db="EMBL/GenBank/DDBJ databases">
        <authorList>
            <consortium name="ELIXIR-Norway"/>
            <consortium name="Elixir Norway"/>
        </authorList>
    </citation>
    <scope>NUCLEOTIDE SEQUENCE</scope>
</reference>
<keyword evidence="2" id="KW-1185">Reference proteome</keyword>
<proteinExistence type="predicted"/>
<dbReference type="EMBL" id="OZ019907">
    <property type="protein sequence ID" value="CAK9205793.1"/>
    <property type="molecule type" value="Genomic_DNA"/>
</dbReference>
<evidence type="ECO:0000313" key="1">
    <source>
        <dbReference type="EMBL" id="CAK9205793.1"/>
    </source>
</evidence>